<gene>
    <name evidence="1" type="ORF">ECRM12581_27650</name>
</gene>
<sequence>MISLPAECKNHTINIYSIKPDGFNLLTLKNAPGYLLS</sequence>
<dbReference type="Proteomes" id="UP000025231">
    <property type="component" value="Chromosome"/>
</dbReference>
<evidence type="ECO:0000313" key="2">
    <source>
        <dbReference type="Proteomes" id="UP000025231"/>
    </source>
</evidence>
<reference evidence="1 2" key="1">
    <citation type="journal article" date="2014" name="Genome Announc.">
        <title>Complete Genome Sequences of Two Escherichia coli O145:H28 Outbreak Strains of Food Origin.</title>
        <authorList>
            <person name="Cooper K.K."/>
            <person name="Mandrell R.E."/>
            <person name="Louie J.W."/>
            <person name="Korlach J."/>
            <person name="Clark T.A."/>
            <person name="Parker C.T."/>
            <person name="Huynh S."/>
            <person name="Chain P.S."/>
            <person name="Ahmed S."/>
            <person name="Carter M.Q."/>
        </authorList>
    </citation>
    <scope>NUCLEOTIDE SEQUENCE [LARGE SCALE GENOMIC DNA]</scope>
    <source>
        <strain evidence="1 2">RM12581</strain>
    </source>
</reference>
<proteinExistence type="predicted"/>
<dbReference type="EMBL" id="CP007136">
    <property type="protein sequence ID" value="AHY74060.1"/>
    <property type="molecule type" value="Genomic_DNA"/>
</dbReference>
<evidence type="ECO:0000313" key="1">
    <source>
        <dbReference type="EMBL" id="AHY74060.1"/>
    </source>
</evidence>
<accession>A0ABC8A259</accession>
<organism evidence="1 2">
    <name type="scientific">Escherichia coli O145:H28 (strain RM12581)</name>
    <dbReference type="NCBI Taxonomy" id="1248823"/>
    <lineage>
        <taxon>Bacteria</taxon>
        <taxon>Pseudomonadati</taxon>
        <taxon>Pseudomonadota</taxon>
        <taxon>Gammaproteobacteria</taxon>
        <taxon>Enterobacterales</taxon>
        <taxon>Enterobacteriaceae</taxon>
        <taxon>Escherichia</taxon>
    </lineage>
</organism>
<name>A0ABC8A259_ECOLR</name>
<protein>
    <submittedName>
        <fullName evidence="1">Uncharacterized protein</fullName>
    </submittedName>
</protein>
<dbReference type="AlphaFoldDB" id="A0ABC8A259"/>